<protein>
    <submittedName>
        <fullName evidence="1">Uncharacterized protein</fullName>
    </submittedName>
</protein>
<accession>A0ACC4EA86</accession>
<dbReference type="Proteomes" id="UP001638806">
    <property type="component" value="Unassembled WGS sequence"/>
</dbReference>
<reference evidence="1" key="1">
    <citation type="submission" date="2024-12" db="EMBL/GenBank/DDBJ databases">
        <title>Comparative genomics and development of molecular markers within Purpureocillium lilacinum and among Purpureocillium species.</title>
        <authorList>
            <person name="Yeh Z.-Y."/>
            <person name="Ni N.-T."/>
            <person name="Lo P.-H."/>
            <person name="Mushyakhwo K."/>
            <person name="Lin C.-F."/>
            <person name="Nai Y.-S."/>
        </authorList>
    </citation>
    <scope>NUCLEOTIDE SEQUENCE</scope>
    <source>
        <strain evidence="1">NCHU-NPUST-175</strain>
    </source>
</reference>
<keyword evidence="2" id="KW-1185">Reference proteome</keyword>
<dbReference type="EMBL" id="JBGNUJ010000002">
    <property type="protein sequence ID" value="KAL3965554.1"/>
    <property type="molecule type" value="Genomic_DNA"/>
</dbReference>
<organism evidence="1 2">
    <name type="scientific">Purpureocillium lilacinum</name>
    <name type="common">Paecilomyces lilacinus</name>
    <dbReference type="NCBI Taxonomy" id="33203"/>
    <lineage>
        <taxon>Eukaryota</taxon>
        <taxon>Fungi</taxon>
        <taxon>Dikarya</taxon>
        <taxon>Ascomycota</taxon>
        <taxon>Pezizomycotina</taxon>
        <taxon>Sordariomycetes</taxon>
        <taxon>Hypocreomycetidae</taxon>
        <taxon>Hypocreales</taxon>
        <taxon>Ophiocordycipitaceae</taxon>
        <taxon>Purpureocillium</taxon>
    </lineage>
</organism>
<gene>
    <name evidence="1" type="ORF">ACCO45_002558</name>
</gene>
<proteinExistence type="predicted"/>
<comment type="caution">
    <text evidence="1">The sequence shown here is derived from an EMBL/GenBank/DDBJ whole genome shotgun (WGS) entry which is preliminary data.</text>
</comment>
<name>A0ACC4EA86_PURLI</name>
<evidence type="ECO:0000313" key="1">
    <source>
        <dbReference type="EMBL" id="KAL3965554.1"/>
    </source>
</evidence>
<evidence type="ECO:0000313" key="2">
    <source>
        <dbReference type="Proteomes" id="UP001638806"/>
    </source>
</evidence>
<sequence>MLVGASPSRLYRNRFMKPTRAEDGSVVGGSTTASSTSEGQPSCPVEKIAGESITSLQGASFRRRSPGLPTPSAAVAVPVPPDPPPLSSPTQ</sequence>